<keyword evidence="5 7" id="KW-0040">ANK repeat</keyword>
<feature type="repeat" description="ANK" evidence="7">
    <location>
        <begin position="36"/>
        <end position="68"/>
    </location>
</feature>
<dbReference type="AlphaFoldDB" id="A0A059CR13"/>
<dbReference type="STRING" id="71139.A0A059CR13"/>
<feature type="domain" description="PGG" evidence="9">
    <location>
        <begin position="236"/>
        <end position="358"/>
    </location>
</feature>
<dbReference type="InterPro" id="IPR002110">
    <property type="entry name" value="Ankyrin_rpt"/>
</dbReference>
<evidence type="ECO:0000256" key="3">
    <source>
        <dbReference type="ARBA" id="ARBA00022737"/>
    </source>
</evidence>
<dbReference type="SMART" id="SM00248">
    <property type="entry name" value="ANK"/>
    <property type="match status" value="5"/>
</dbReference>
<feature type="transmembrane region" description="Helical" evidence="8">
    <location>
        <begin position="244"/>
        <end position="261"/>
    </location>
</feature>
<dbReference type="OrthoDB" id="522056at2759"/>
<dbReference type="EMBL" id="KK198755">
    <property type="protein sequence ID" value="KCW80375.1"/>
    <property type="molecule type" value="Genomic_DNA"/>
</dbReference>
<dbReference type="Gramene" id="KCW80375">
    <property type="protein sequence ID" value="KCW80375"/>
    <property type="gene ID" value="EUGRSUZ_C01737"/>
</dbReference>
<dbReference type="Gene3D" id="1.25.40.20">
    <property type="entry name" value="Ankyrin repeat-containing domain"/>
    <property type="match status" value="1"/>
</dbReference>
<dbReference type="PANTHER" id="PTHR24186:SF37">
    <property type="entry name" value="PGG DOMAIN-CONTAINING PROTEIN"/>
    <property type="match status" value="1"/>
</dbReference>
<dbReference type="PANTHER" id="PTHR24186">
    <property type="entry name" value="PROTEIN PHOSPHATASE 1 REGULATORY SUBUNIT"/>
    <property type="match status" value="1"/>
</dbReference>
<feature type="repeat" description="ANK" evidence="7">
    <location>
        <begin position="70"/>
        <end position="97"/>
    </location>
</feature>
<dbReference type="Pfam" id="PF13962">
    <property type="entry name" value="PGG"/>
    <property type="match status" value="1"/>
</dbReference>
<dbReference type="SUPFAM" id="SSF48403">
    <property type="entry name" value="Ankyrin repeat"/>
    <property type="match status" value="1"/>
</dbReference>
<feature type="transmembrane region" description="Helical" evidence="8">
    <location>
        <begin position="336"/>
        <end position="358"/>
    </location>
</feature>
<dbReference type="GO" id="GO:0016020">
    <property type="term" value="C:membrane"/>
    <property type="evidence" value="ECO:0007669"/>
    <property type="project" value="UniProtKB-SubCell"/>
</dbReference>
<dbReference type="OMA" id="FIRFWTI"/>
<evidence type="ECO:0000256" key="4">
    <source>
        <dbReference type="ARBA" id="ARBA00022989"/>
    </source>
</evidence>
<evidence type="ECO:0000256" key="5">
    <source>
        <dbReference type="ARBA" id="ARBA00023043"/>
    </source>
</evidence>
<feature type="repeat" description="ANK" evidence="7">
    <location>
        <begin position="173"/>
        <end position="205"/>
    </location>
</feature>
<evidence type="ECO:0000256" key="7">
    <source>
        <dbReference type="PROSITE-ProRule" id="PRU00023"/>
    </source>
</evidence>
<evidence type="ECO:0000256" key="6">
    <source>
        <dbReference type="ARBA" id="ARBA00023136"/>
    </source>
</evidence>
<dbReference type="PROSITE" id="PS50297">
    <property type="entry name" value="ANK_REP_REGION"/>
    <property type="match status" value="3"/>
</dbReference>
<dbReference type="InParanoid" id="A0A059CR13"/>
<keyword evidence="3" id="KW-0677">Repeat</keyword>
<sequence length="419" mass="46248">MASDLHIAAVKGNVPSLLELLAKDKLLLDRIVPGNQIETPLHIAALLGHLDFVEEVLARKAELAKEKDSLGSTPLHLASTKGHLNIVVSLLRVDPDLCFFCDNYERNPLHIAAIKGHVDVLEYLVRVRPDAARRAAENGQTIMHLCVTYNRLDALRLLIDILGGDLINSRDVHGNTILHLAGADGDTKTMLFLTNKGVKPNIKNSKGFTALDLLAQSEREKRNLLAQSESEERKRKWQNNMQKTLMVVATLLATMTYQAGITPPGGLWEGDSDDAKSLEDYASSPKSYAGESVMAFQHWEMYQVFLTCNTISFIASLSIMMLFISGLPLKRHRITTWLVMLTMWVAITFAAATYAISISEQDSSSNASGYVVLAWIGLMAILFLCHFIRLIVKLVRKVRGCICQVAHMIANAFSPAGTA</sequence>
<evidence type="ECO:0000256" key="1">
    <source>
        <dbReference type="ARBA" id="ARBA00004141"/>
    </source>
</evidence>
<keyword evidence="4 8" id="KW-1133">Transmembrane helix</keyword>
<feature type="repeat" description="ANK" evidence="7">
    <location>
        <begin position="104"/>
        <end position="136"/>
    </location>
</feature>
<feature type="transmembrane region" description="Helical" evidence="8">
    <location>
        <begin position="370"/>
        <end position="392"/>
    </location>
</feature>
<dbReference type="PROSITE" id="PS50088">
    <property type="entry name" value="ANK_REPEAT"/>
    <property type="match status" value="4"/>
</dbReference>
<name>A0A059CR13_EUCGR</name>
<organism evidence="10">
    <name type="scientific">Eucalyptus grandis</name>
    <name type="common">Flooded gum</name>
    <dbReference type="NCBI Taxonomy" id="71139"/>
    <lineage>
        <taxon>Eukaryota</taxon>
        <taxon>Viridiplantae</taxon>
        <taxon>Streptophyta</taxon>
        <taxon>Embryophyta</taxon>
        <taxon>Tracheophyta</taxon>
        <taxon>Spermatophyta</taxon>
        <taxon>Magnoliopsida</taxon>
        <taxon>eudicotyledons</taxon>
        <taxon>Gunneridae</taxon>
        <taxon>Pentapetalae</taxon>
        <taxon>rosids</taxon>
        <taxon>malvids</taxon>
        <taxon>Myrtales</taxon>
        <taxon>Myrtaceae</taxon>
        <taxon>Myrtoideae</taxon>
        <taxon>Eucalypteae</taxon>
        <taxon>Eucalyptus</taxon>
    </lineage>
</organism>
<evidence type="ECO:0000313" key="10">
    <source>
        <dbReference type="EMBL" id="KCW80375.1"/>
    </source>
</evidence>
<comment type="subcellular location">
    <subcellularLocation>
        <location evidence="1">Membrane</location>
        <topology evidence="1">Multi-pass membrane protein</topology>
    </subcellularLocation>
</comment>
<protein>
    <recommendedName>
        <fullName evidence="9">PGG domain-containing protein</fullName>
    </recommendedName>
</protein>
<evidence type="ECO:0000256" key="2">
    <source>
        <dbReference type="ARBA" id="ARBA00022692"/>
    </source>
</evidence>
<accession>A0A059CR13</accession>
<feature type="transmembrane region" description="Helical" evidence="8">
    <location>
        <begin position="301"/>
        <end position="324"/>
    </location>
</feature>
<dbReference type="InterPro" id="IPR036770">
    <property type="entry name" value="Ankyrin_rpt-contain_sf"/>
</dbReference>
<keyword evidence="6 8" id="KW-0472">Membrane</keyword>
<dbReference type="KEGG" id="egr:104437029"/>
<dbReference type="eggNOG" id="KOG0504">
    <property type="taxonomic scope" value="Eukaryota"/>
</dbReference>
<dbReference type="FunCoup" id="A0A059CR13">
    <property type="interactions" value="224"/>
</dbReference>
<dbReference type="Pfam" id="PF12796">
    <property type="entry name" value="Ank_2"/>
    <property type="match status" value="2"/>
</dbReference>
<gene>
    <name evidence="10" type="ORF">EUGRSUZ_C01737</name>
</gene>
<reference evidence="10" key="1">
    <citation type="submission" date="2013-07" db="EMBL/GenBank/DDBJ databases">
        <title>The genome of Eucalyptus grandis.</title>
        <authorList>
            <person name="Schmutz J."/>
            <person name="Hayes R."/>
            <person name="Myburg A."/>
            <person name="Tuskan G."/>
            <person name="Grattapaglia D."/>
            <person name="Rokhsar D.S."/>
        </authorList>
    </citation>
    <scope>NUCLEOTIDE SEQUENCE</scope>
    <source>
        <tissue evidence="10">Leaf extractions</tissue>
    </source>
</reference>
<evidence type="ECO:0000259" key="9">
    <source>
        <dbReference type="Pfam" id="PF13962"/>
    </source>
</evidence>
<proteinExistence type="predicted"/>
<dbReference type="InterPro" id="IPR026961">
    <property type="entry name" value="PGG_dom"/>
</dbReference>
<evidence type="ECO:0000256" key="8">
    <source>
        <dbReference type="SAM" id="Phobius"/>
    </source>
</evidence>
<keyword evidence="2 8" id="KW-0812">Transmembrane</keyword>